<dbReference type="Gene3D" id="1.25.40.10">
    <property type="entry name" value="Tetratricopeptide repeat domain"/>
    <property type="match status" value="1"/>
</dbReference>
<dbReference type="SMART" id="SM00267">
    <property type="entry name" value="GGDEF"/>
    <property type="match status" value="1"/>
</dbReference>
<dbReference type="InterPro" id="IPR000160">
    <property type="entry name" value="GGDEF_dom"/>
</dbReference>
<organism evidence="6 7">
    <name type="scientific">Lysobacter korlensis</name>
    <dbReference type="NCBI Taxonomy" id="553636"/>
    <lineage>
        <taxon>Bacteria</taxon>
        <taxon>Pseudomonadati</taxon>
        <taxon>Pseudomonadota</taxon>
        <taxon>Gammaproteobacteria</taxon>
        <taxon>Lysobacterales</taxon>
        <taxon>Lysobacteraceae</taxon>
        <taxon>Lysobacter</taxon>
    </lineage>
</organism>
<dbReference type="PANTHER" id="PTHR45138">
    <property type="entry name" value="REGULATORY COMPONENTS OF SENSORY TRANSDUCTION SYSTEM"/>
    <property type="match status" value="1"/>
</dbReference>
<evidence type="ECO:0000256" key="3">
    <source>
        <dbReference type="SAM" id="Phobius"/>
    </source>
</evidence>
<proteinExistence type="predicted"/>
<keyword evidence="7" id="KW-1185">Reference proteome</keyword>
<dbReference type="InterPro" id="IPR029787">
    <property type="entry name" value="Nucleotide_cyclase"/>
</dbReference>
<dbReference type="Gene3D" id="3.30.70.270">
    <property type="match status" value="1"/>
</dbReference>
<dbReference type="RefSeq" id="WP_386663850.1">
    <property type="nucleotide sequence ID" value="NZ_JBHLTG010000001.1"/>
</dbReference>
<dbReference type="PROSITE" id="PS50887">
    <property type="entry name" value="GGDEF"/>
    <property type="match status" value="1"/>
</dbReference>
<accession>A0ABV6RH19</accession>
<sequence length="597" mass="65475">MALRAIRTGLMAALMALALPCAMAAPDFQSLLERADRVRSSDHNQFAALLKQLETDKQRATAAQRDHLELLVAYRNVIRGNPQATLKQASELFKRAEDPAIRFRAGLLVANTAAVTRDFPLGVQYLERALAMQYSVPDAETRLMGHGVAAIFYNQSGQYALGLHHAERAQAQASSPRSRCLNSQVRIEALLNLGRAVDDAYVEAAIKECARQKEPIAVGLIQRDLALHWAAQGRVDDARRLLERALPAVEATQYTRLIGEVRALLAEYGLVQGDLVAAEAHARYVHGLAGQGGEHSLPLVRAHRVLYEIAKRRGDLATALIEHEHYAAADKARLDEIKAREYAIQLGRHQIASNTESLAQRNRLLQLRDDVARKEAWNARLAIALLLVVVASLAAWLWRARRIHQALRRLTETDSLTGLSNRRHFRAAVEAALAQRAQRGGAVSLLALDMDHFKRINDQLGHGIGDRVLREVARVGQQHCRDGDLFGRIGGEEFALALMDCDPDSALHIAKALRRAVAEIDARALGCALPVTVSIGCSATSLSGYNYEILATHADAAMYRAKSGGRNRVAMYQPLQQQPDTVPAVAGDDATTLQHAV</sequence>
<protein>
    <recommendedName>
        <fullName evidence="1">diguanylate cyclase</fullName>
        <ecNumber evidence="1">2.7.7.65</ecNumber>
    </recommendedName>
</protein>
<dbReference type="EC" id="2.7.7.65" evidence="1"/>
<dbReference type="InterPro" id="IPR043128">
    <property type="entry name" value="Rev_trsase/Diguanyl_cyclase"/>
</dbReference>
<evidence type="ECO:0000256" key="4">
    <source>
        <dbReference type="SAM" id="SignalP"/>
    </source>
</evidence>
<evidence type="ECO:0000259" key="5">
    <source>
        <dbReference type="PROSITE" id="PS50887"/>
    </source>
</evidence>
<keyword evidence="4" id="KW-0732">Signal</keyword>
<dbReference type="Proteomes" id="UP001589896">
    <property type="component" value="Unassembled WGS sequence"/>
</dbReference>
<evidence type="ECO:0000313" key="6">
    <source>
        <dbReference type="EMBL" id="MFC0676274.1"/>
    </source>
</evidence>
<comment type="caution">
    <text evidence="6">The sequence shown here is derived from an EMBL/GenBank/DDBJ whole genome shotgun (WGS) entry which is preliminary data.</text>
</comment>
<dbReference type="PANTHER" id="PTHR45138:SF9">
    <property type="entry name" value="DIGUANYLATE CYCLASE DGCM-RELATED"/>
    <property type="match status" value="1"/>
</dbReference>
<dbReference type="InterPro" id="IPR050469">
    <property type="entry name" value="Diguanylate_Cyclase"/>
</dbReference>
<evidence type="ECO:0000256" key="2">
    <source>
        <dbReference type="ARBA" id="ARBA00034247"/>
    </source>
</evidence>
<dbReference type="SUPFAM" id="SSF55073">
    <property type="entry name" value="Nucleotide cyclase"/>
    <property type="match status" value="1"/>
</dbReference>
<feature type="transmembrane region" description="Helical" evidence="3">
    <location>
        <begin position="377"/>
        <end position="398"/>
    </location>
</feature>
<feature type="signal peptide" evidence="4">
    <location>
        <begin position="1"/>
        <end position="24"/>
    </location>
</feature>
<keyword evidence="3" id="KW-0812">Transmembrane</keyword>
<comment type="catalytic activity">
    <reaction evidence="2">
        <text>2 GTP = 3',3'-c-di-GMP + 2 diphosphate</text>
        <dbReference type="Rhea" id="RHEA:24898"/>
        <dbReference type="ChEBI" id="CHEBI:33019"/>
        <dbReference type="ChEBI" id="CHEBI:37565"/>
        <dbReference type="ChEBI" id="CHEBI:58805"/>
        <dbReference type="EC" id="2.7.7.65"/>
    </reaction>
</comment>
<feature type="domain" description="GGDEF" evidence="5">
    <location>
        <begin position="441"/>
        <end position="574"/>
    </location>
</feature>
<reference evidence="6 7" key="1">
    <citation type="submission" date="2024-09" db="EMBL/GenBank/DDBJ databases">
        <authorList>
            <person name="Sun Q."/>
            <person name="Mori K."/>
        </authorList>
    </citation>
    <scope>NUCLEOTIDE SEQUENCE [LARGE SCALE GENOMIC DNA]</scope>
    <source>
        <strain evidence="6 7">KCTC 23076</strain>
    </source>
</reference>
<dbReference type="InterPro" id="IPR011990">
    <property type="entry name" value="TPR-like_helical_dom_sf"/>
</dbReference>
<gene>
    <name evidence="6" type="ORF">ACFFGH_00230</name>
</gene>
<feature type="chain" id="PRO_5046790949" description="diguanylate cyclase" evidence="4">
    <location>
        <begin position="25"/>
        <end position="597"/>
    </location>
</feature>
<dbReference type="CDD" id="cd01949">
    <property type="entry name" value="GGDEF"/>
    <property type="match status" value="1"/>
</dbReference>
<name>A0ABV6RH19_9GAMM</name>
<evidence type="ECO:0000256" key="1">
    <source>
        <dbReference type="ARBA" id="ARBA00012528"/>
    </source>
</evidence>
<dbReference type="EMBL" id="JBHLTG010000001">
    <property type="protein sequence ID" value="MFC0676274.1"/>
    <property type="molecule type" value="Genomic_DNA"/>
</dbReference>
<keyword evidence="3" id="KW-1133">Transmembrane helix</keyword>
<dbReference type="Pfam" id="PF00990">
    <property type="entry name" value="GGDEF"/>
    <property type="match status" value="1"/>
</dbReference>
<keyword evidence="3" id="KW-0472">Membrane</keyword>
<dbReference type="NCBIfam" id="TIGR00254">
    <property type="entry name" value="GGDEF"/>
    <property type="match status" value="1"/>
</dbReference>
<evidence type="ECO:0000313" key="7">
    <source>
        <dbReference type="Proteomes" id="UP001589896"/>
    </source>
</evidence>